<evidence type="ECO:0000259" key="2">
    <source>
        <dbReference type="Pfam" id="PF09407"/>
    </source>
</evidence>
<reference evidence="4 5" key="1">
    <citation type="submission" date="2019-06" db="EMBL/GenBank/DDBJ databases">
        <title>Tsukamurella conjunctivitidis sp. nov., Tsukamurella assacharolytica sp. nov. and Tsukamurella sputae sp. nov. isolated from patients with conjunctivitis, bacteraemia (lymphoma) and respiratory infection (sputum) in Hong Kong.</title>
        <authorList>
            <person name="Teng J.L.L."/>
            <person name="Lee H.H."/>
            <person name="Fong J.Y.H."/>
            <person name="Fok K.M.N."/>
            <person name="Lau S.K.P."/>
            <person name="Woo P.C.Y."/>
        </authorList>
    </citation>
    <scope>NUCLEOTIDE SEQUENCE [LARGE SCALE GENOMIC DNA]</scope>
    <source>
        <strain evidence="4 5">HKU71</strain>
    </source>
</reference>
<gene>
    <name evidence="4" type="ORF">FK529_05860</name>
</gene>
<dbReference type="InterPro" id="IPR018547">
    <property type="entry name" value="AbiEi_C"/>
</dbReference>
<accession>A0A5C5RFE8</accession>
<dbReference type="EMBL" id="VIGW01000002">
    <property type="protein sequence ID" value="TWS20841.1"/>
    <property type="molecule type" value="Genomic_DNA"/>
</dbReference>
<name>A0A5C5RFE8_9ACTN</name>
<evidence type="ECO:0000259" key="1">
    <source>
        <dbReference type="Pfam" id="PF04480"/>
    </source>
</evidence>
<dbReference type="Pfam" id="PF04480">
    <property type="entry name" value="DUF559"/>
    <property type="match status" value="1"/>
</dbReference>
<dbReference type="InterPro" id="IPR011335">
    <property type="entry name" value="Restrct_endonuc-II-like"/>
</dbReference>
<keyword evidence="5" id="KW-1185">Reference proteome</keyword>
<feature type="domain" description="AbiEi antitoxin N-terminal" evidence="3">
    <location>
        <begin position="11"/>
        <end position="54"/>
    </location>
</feature>
<dbReference type="Pfam" id="PF09407">
    <property type="entry name" value="AbiEi_1"/>
    <property type="match status" value="1"/>
</dbReference>
<evidence type="ECO:0000259" key="3">
    <source>
        <dbReference type="Pfam" id="PF13338"/>
    </source>
</evidence>
<proteinExistence type="predicted"/>
<evidence type="ECO:0000313" key="4">
    <source>
        <dbReference type="EMBL" id="TWS20841.1"/>
    </source>
</evidence>
<dbReference type="Gene3D" id="3.40.960.10">
    <property type="entry name" value="VSR Endonuclease"/>
    <property type="match status" value="1"/>
</dbReference>
<dbReference type="SUPFAM" id="SSF52980">
    <property type="entry name" value="Restriction endonuclease-like"/>
    <property type="match status" value="1"/>
</dbReference>
<protein>
    <submittedName>
        <fullName evidence="4">DUF559 domain-containing protein</fullName>
    </submittedName>
</protein>
<dbReference type="Proteomes" id="UP000317291">
    <property type="component" value="Unassembled WGS sequence"/>
</dbReference>
<dbReference type="AlphaFoldDB" id="A0A5C5RFE8"/>
<dbReference type="InterPro" id="IPR025159">
    <property type="entry name" value="AbiEi_N"/>
</dbReference>
<feature type="domain" description="DUF559" evidence="1">
    <location>
        <begin position="194"/>
        <end position="284"/>
    </location>
</feature>
<comment type="caution">
    <text evidence="4">The sequence shown here is derived from an EMBL/GenBank/DDBJ whole genome shotgun (WGS) entry which is preliminary data.</text>
</comment>
<feature type="domain" description="AbiEi antitoxin C-terminal" evidence="2">
    <location>
        <begin position="74"/>
        <end position="172"/>
    </location>
</feature>
<sequence>MRPMGMWNRAALVFAAQDGVATRKQLHAVGVSDSMIAVRIDAGEIVRVRPGLFRTKHHPHTDRTAIRIGVLLAGGIGDRETALFWQGMVDTAPASISVTVPVDRRLRSTAGYPIRTRRRALDPADVAEVDGLAVTGKALTVLEVADAKVMDRALQRKDVTLDQLSAALDRNANAKGIGSARAVFSVASGDTESEAERLFVALLRLHGITGWHAQLGFRGWAIDFAFPELKLAIEINGWAFHRSRARWHSDQNKANALTVAGWSVLNFSWHHLTDDPEGVITTLADAIGARAA</sequence>
<dbReference type="InterPro" id="IPR007569">
    <property type="entry name" value="DUF559"/>
</dbReference>
<organism evidence="4 5">
    <name type="scientific">Tsukamurella asaccharolytica</name>
    <dbReference type="NCBI Taxonomy" id="2592067"/>
    <lineage>
        <taxon>Bacteria</taxon>
        <taxon>Bacillati</taxon>
        <taxon>Actinomycetota</taxon>
        <taxon>Actinomycetes</taxon>
        <taxon>Mycobacteriales</taxon>
        <taxon>Tsukamurellaceae</taxon>
        <taxon>Tsukamurella</taxon>
    </lineage>
</organism>
<dbReference type="Pfam" id="PF13338">
    <property type="entry name" value="AbiEi_4"/>
    <property type="match status" value="1"/>
</dbReference>
<evidence type="ECO:0000313" key="5">
    <source>
        <dbReference type="Proteomes" id="UP000317291"/>
    </source>
</evidence>